<proteinExistence type="predicted"/>
<evidence type="ECO:0000313" key="2">
    <source>
        <dbReference type="EMBL" id="CAB0032969.1"/>
    </source>
</evidence>
<reference evidence="2 3" key="1">
    <citation type="submission" date="2020-02" db="EMBL/GenBank/DDBJ databases">
        <authorList>
            <person name="Ferguson B K."/>
        </authorList>
    </citation>
    <scope>NUCLEOTIDE SEQUENCE [LARGE SCALE GENOMIC DNA]</scope>
</reference>
<protein>
    <submittedName>
        <fullName evidence="2">Uncharacterized protein</fullName>
    </submittedName>
</protein>
<accession>A0A6H5I8C9</accession>
<sequence>MIYINPMRACLVAGAGHRRRLSRCRTPPPQPRDYVYTSSSIELASKWLRYSYISCTQWPSQFAPNLRAQSVKTAQSTIIHKSMNQQRHTKTQLSTRTLVSLQQGRETSDEDDDKDALGSGVAQEESRGGAGLRLLRRLGLDRCYVVVSLQFSVVWSASSGTCCSACFAASECRCTSAT</sequence>
<dbReference type="AlphaFoldDB" id="A0A6H5I8C9"/>
<dbReference type="Proteomes" id="UP000479190">
    <property type="component" value="Unassembled WGS sequence"/>
</dbReference>
<name>A0A6H5I8C9_9HYME</name>
<evidence type="ECO:0000313" key="3">
    <source>
        <dbReference type="Proteomes" id="UP000479190"/>
    </source>
</evidence>
<keyword evidence="3" id="KW-1185">Reference proteome</keyword>
<organism evidence="2 3">
    <name type="scientific">Trichogramma brassicae</name>
    <dbReference type="NCBI Taxonomy" id="86971"/>
    <lineage>
        <taxon>Eukaryota</taxon>
        <taxon>Metazoa</taxon>
        <taxon>Ecdysozoa</taxon>
        <taxon>Arthropoda</taxon>
        <taxon>Hexapoda</taxon>
        <taxon>Insecta</taxon>
        <taxon>Pterygota</taxon>
        <taxon>Neoptera</taxon>
        <taxon>Endopterygota</taxon>
        <taxon>Hymenoptera</taxon>
        <taxon>Apocrita</taxon>
        <taxon>Proctotrupomorpha</taxon>
        <taxon>Chalcidoidea</taxon>
        <taxon>Trichogrammatidae</taxon>
        <taxon>Trichogramma</taxon>
    </lineage>
</organism>
<evidence type="ECO:0000256" key="1">
    <source>
        <dbReference type="SAM" id="MobiDB-lite"/>
    </source>
</evidence>
<feature type="region of interest" description="Disordered" evidence="1">
    <location>
        <begin position="100"/>
        <end position="122"/>
    </location>
</feature>
<gene>
    <name evidence="2" type="ORF">TBRA_LOCUS4892</name>
</gene>
<dbReference type="EMBL" id="CADCXV010000695">
    <property type="protein sequence ID" value="CAB0032969.1"/>
    <property type="molecule type" value="Genomic_DNA"/>
</dbReference>